<dbReference type="EMBL" id="CP018789">
    <property type="protein sequence ID" value="ARR00362.1"/>
    <property type="molecule type" value="Genomic_DNA"/>
</dbReference>
<gene>
    <name evidence="2" type="ORF">CSUIS_0535</name>
</gene>
<dbReference type="Pfam" id="PF05284">
    <property type="entry name" value="DUF736"/>
    <property type="match status" value="1"/>
</dbReference>
<evidence type="ECO:0000256" key="1">
    <source>
        <dbReference type="SAM" id="MobiDB-lite"/>
    </source>
</evidence>
<dbReference type="AlphaFoldDB" id="A0A1X9SVU7"/>
<accession>A0A1X9SVU7</accession>
<evidence type="ECO:0000313" key="2">
    <source>
        <dbReference type="EMBL" id="ARR00362.1"/>
    </source>
</evidence>
<dbReference type="KEGG" id="camy:CSUIS_0535"/>
<dbReference type="InterPro" id="IPR007948">
    <property type="entry name" value="DUF736"/>
</dbReference>
<organism evidence="2 3">
    <name type="scientific">Campylobacter porcelli</name>
    <dbReference type="NCBI Taxonomy" id="1660073"/>
    <lineage>
        <taxon>Bacteria</taxon>
        <taxon>Pseudomonadati</taxon>
        <taxon>Campylobacterota</taxon>
        <taxon>Epsilonproteobacteria</taxon>
        <taxon>Campylobacterales</taxon>
        <taxon>Campylobacteraceae</taxon>
        <taxon>Campylobacter</taxon>
    </lineage>
</organism>
<reference evidence="3" key="1">
    <citation type="journal article" date="2017" name="Genome Biol. Evol.">
        <title>Comparative Genomic Analysis Identifies a Campylobacter Clade Deficient in Selenium Metabolism.</title>
        <authorList>
            <person name="Miller W.G."/>
            <person name="Yee E."/>
            <person name="Lopes B.S."/>
            <person name="Chapman M.H."/>
            <person name="Huynh S."/>
            <person name="Bono J.L."/>
            <person name="Parker C.T."/>
            <person name="Strachan N.J.C."/>
            <person name="Forbes K.J."/>
        </authorList>
    </citation>
    <scope>NUCLEOTIDE SEQUENCE [LARGE SCALE GENOMIC DNA]</scope>
    <source>
        <strain evidence="3">RM6137</strain>
    </source>
</reference>
<dbReference type="STRING" id="1660073.CSUIS_0535"/>
<dbReference type="Proteomes" id="UP000194260">
    <property type="component" value="Chromosome"/>
</dbReference>
<sequence length="159" mass="17767">MKIGYITQKSFTKDSETITYLSGSMQVLGIANMLEFTITESNSDNPNSPTYYIKLPRLKSNLANNIIIGSLWLRTSQSGNEYMSGYIDSPIFSGGRIEIICFKPYADDNPAILWNIIWEPAKKQKEQTTQTAVPDLEPTQPKVTPKDLHSGVADDSIPF</sequence>
<evidence type="ECO:0000313" key="3">
    <source>
        <dbReference type="Proteomes" id="UP000194260"/>
    </source>
</evidence>
<feature type="region of interest" description="Disordered" evidence="1">
    <location>
        <begin position="125"/>
        <end position="159"/>
    </location>
</feature>
<proteinExistence type="predicted"/>
<name>A0A1X9SVU7_9BACT</name>
<protein>
    <submittedName>
        <fullName evidence="2">DUF736 domain protein</fullName>
    </submittedName>
</protein>
<dbReference type="RefSeq" id="WP_086297005.1">
    <property type="nucleotide sequence ID" value="NZ_CP018789.1"/>
</dbReference>